<comment type="caution">
    <text evidence="1">The sequence shown here is derived from an EMBL/GenBank/DDBJ whole genome shotgun (WGS) entry which is preliminary data.</text>
</comment>
<evidence type="ECO:0000313" key="1">
    <source>
        <dbReference type="EMBL" id="GBP62071.1"/>
    </source>
</evidence>
<evidence type="ECO:0000313" key="2">
    <source>
        <dbReference type="Proteomes" id="UP000299102"/>
    </source>
</evidence>
<name>A0A4C1XDT1_EUMVA</name>
<organism evidence="1 2">
    <name type="scientific">Eumeta variegata</name>
    <name type="common">Bagworm moth</name>
    <name type="synonym">Eumeta japonica</name>
    <dbReference type="NCBI Taxonomy" id="151549"/>
    <lineage>
        <taxon>Eukaryota</taxon>
        <taxon>Metazoa</taxon>
        <taxon>Ecdysozoa</taxon>
        <taxon>Arthropoda</taxon>
        <taxon>Hexapoda</taxon>
        <taxon>Insecta</taxon>
        <taxon>Pterygota</taxon>
        <taxon>Neoptera</taxon>
        <taxon>Endopterygota</taxon>
        <taxon>Lepidoptera</taxon>
        <taxon>Glossata</taxon>
        <taxon>Ditrysia</taxon>
        <taxon>Tineoidea</taxon>
        <taxon>Psychidae</taxon>
        <taxon>Oiketicinae</taxon>
        <taxon>Eumeta</taxon>
    </lineage>
</organism>
<dbReference type="Proteomes" id="UP000299102">
    <property type="component" value="Unassembled WGS sequence"/>
</dbReference>
<dbReference type="EMBL" id="BGZK01000831">
    <property type="protein sequence ID" value="GBP62071.1"/>
    <property type="molecule type" value="Genomic_DNA"/>
</dbReference>
<reference evidence="1 2" key="1">
    <citation type="journal article" date="2019" name="Commun. Biol.">
        <title>The bagworm genome reveals a unique fibroin gene that provides high tensile strength.</title>
        <authorList>
            <person name="Kono N."/>
            <person name="Nakamura H."/>
            <person name="Ohtoshi R."/>
            <person name="Tomita M."/>
            <person name="Numata K."/>
            <person name="Arakawa K."/>
        </authorList>
    </citation>
    <scope>NUCLEOTIDE SEQUENCE [LARGE SCALE GENOMIC DNA]</scope>
</reference>
<proteinExistence type="predicted"/>
<accession>A0A4C1XDT1</accession>
<protein>
    <submittedName>
        <fullName evidence="1">Uncharacterized protein</fullName>
    </submittedName>
</protein>
<dbReference type="OrthoDB" id="786951at2759"/>
<sequence length="96" mass="10402">MAHLIFHRPNPLSIGYPISYQDAGNALMTPLGLRVVMGGGDNLLFDGWPSECRRRTGNNGFDCRLLSPAGDLRGRRRRRVGIASAPGAARVTAPPF</sequence>
<keyword evidence="2" id="KW-1185">Reference proteome</keyword>
<dbReference type="AlphaFoldDB" id="A0A4C1XDT1"/>
<gene>
    <name evidence="1" type="ORF">EVAR_53849_1</name>
</gene>